<evidence type="ECO:0000313" key="2">
    <source>
        <dbReference type="EMBL" id="KAK9867911.1"/>
    </source>
</evidence>
<dbReference type="InterPro" id="IPR036291">
    <property type="entry name" value="NAD(P)-bd_dom_sf"/>
</dbReference>
<comment type="caution">
    <text evidence="2">The sequence shown here is derived from an EMBL/GenBank/DDBJ whole genome shotgun (WGS) entry which is preliminary data.</text>
</comment>
<dbReference type="GO" id="GO:0016491">
    <property type="term" value="F:oxidoreductase activity"/>
    <property type="evidence" value="ECO:0007669"/>
    <property type="project" value="UniProtKB-KW"/>
</dbReference>
<reference evidence="2 3" key="1">
    <citation type="journal article" date="2024" name="Nat. Commun.">
        <title>Phylogenomics reveals the evolutionary origins of lichenization in chlorophyte algae.</title>
        <authorList>
            <person name="Puginier C."/>
            <person name="Libourel C."/>
            <person name="Otte J."/>
            <person name="Skaloud P."/>
            <person name="Haon M."/>
            <person name="Grisel S."/>
            <person name="Petersen M."/>
            <person name="Berrin J.G."/>
            <person name="Delaux P.M."/>
            <person name="Dal Grande F."/>
            <person name="Keller J."/>
        </authorList>
    </citation>
    <scope>NUCLEOTIDE SEQUENCE [LARGE SCALE GENOMIC DNA]</scope>
    <source>
        <strain evidence="2 3">SAG 2523</strain>
    </source>
</reference>
<keyword evidence="1" id="KW-0560">Oxidoreductase</keyword>
<name>A0AAW1TDJ5_9CHLO</name>
<dbReference type="PANTHER" id="PTHR43157">
    <property type="entry name" value="PHOSPHATIDYLINOSITOL-GLYCAN BIOSYNTHESIS CLASS F PROTEIN-RELATED"/>
    <property type="match status" value="1"/>
</dbReference>
<dbReference type="Pfam" id="PF00106">
    <property type="entry name" value="adh_short"/>
    <property type="match status" value="1"/>
</dbReference>
<protein>
    <submittedName>
        <fullName evidence="2">Uncharacterized protein</fullName>
    </submittedName>
</protein>
<dbReference type="SUPFAM" id="SSF51735">
    <property type="entry name" value="NAD(P)-binding Rossmann-fold domains"/>
    <property type="match status" value="1"/>
</dbReference>
<gene>
    <name evidence="2" type="ORF">WJX84_009223</name>
</gene>
<dbReference type="Gene3D" id="3.40.50.720">
    <property type="entry name" value="NAD(P)-binding Rossmann-like Domain"/>
    <property type="match status" value="1"/>
</dbReference>
<accession>A0AAW1TDJ5</accession>
<proteinExistence type="predicted"/>
<dbReference type="InterPro" id="IPR002347">
    <property type="entry name" value="SDR_fam"/>
</dbReference>
<evidence type="ECO:0000313" key="3">
    <source>
        <dbReference type="Proteomes" id="UP001485043"/>
    </source>
</evidence>
<sequence length="313" mass="33427">MAHVKKLGPRTSAEQAARGHDLTGKTVLLTGGNSGLGAETARVLAGIGARVIITSRRMSAGEKTAAAIQKAGPKGSVIVKQLDLADLKSVQALAADISATEPRLDRLILNAGVMACPKSYTKQNFEIQMGTNHFGHFLLSQLLVDKMKAQSFQSRIIVLSSKGHEWGPPEGIDFDDMHWRKKGYKTWTAYGQSKLANVLYAKDLAKRLEGSSVTAYSVHPGIILQTNLTQHIGPMRIPGVPWLASFLPSMKTIPQGSATTVFAATAPGLEAHSGAYLQDCAVSAPNKQGQDPELARKLWASTEDQIHAALAAS</sequence>
<dbReference type="PANTHER" id="PTHR43157:SF31">
    <property type="entry name" value="PHOSPHATIDYLINOSITOL-GLYCAN BIOSYNTHESIS CLASS F PROTEIN"/>
    <property type="match status" value="1"/>
</dbReference>
<evidence type="ECO:0000256" key="1">
    <source>
        <dbReference type="ARBA" id="ARBA00023002"/>
    </source>
</evidence>
<organism evidence="2 3">
    <name type="scientific">Apatococcus fuscideae</name>
    <dbReference type="NCBI Taxonomy" id="2026836"/>
    <lineage>
        <taxon>Eukaryota</taxon>
        <taxon>Viridiplantae</taxon>
        <taxon>Chlorophyta</taxon>
        <taxon>core chlorophytes</taxon>
        <taxon>Trebouxiophyceae</taxon>
        <taxon>Chlorellales</taxon>
        <taxon>Chlorellaceae</taxon>
        <taxon>Apatococcus</taxon>
    </lineage>
</organism>
<keyword evidence="3" id="KW-1185">Reference proteome</keyword>
<dbReference type="EMBL" id="JALJOV010000056">
    <property type="protein sequence ID" value="KAK9867911.1"/>
    <property type="molecule type" value="Genomic_DNA"/>
</dbReference>
<dbReference type="Proteomes" id="UP001485043">
    <property type="component" value="Unassembled WGS sequence"/>
</dbReference>
<dbReference type="PRINTS" id="PR00081">
    <property type="entry name" value="GDHRDH"/>
</dbReference>
<dbReference type="AlphaFoldDB" id="A0AAW1TDJ5"/>